<evidence type="ECO:0000313" key="1">
    <source>
        <dbReference type="EMBL" id="KAF5765629.1"/>
    </source>
</evidence>
<protein>
    <submittedName>
        <fullName evidence="1">Uncharacterized protein</fullName>
    </submittedName>
</protein>
<organism evidence="1 2">
    <name type="scientific">Helianthus annuus</name>
    <name type="common">Common sunflower</name>
    <dbReference type="NCBI Taxonomy" id="4232"/>
    <lineage>
        <taxon>Eukaryota</taxon>
        <taxon>Viridiplantae</taxon>
        <taxon>Streptophyta</taxon>
        <taxon>Embryophyta</taxon>
        <taxon>Tracheophyta</taxon>
        <taxon>Spermatophyta</taxon>
        <taxon>Magnoliopsida</taxon>
        <taxon>eudicotyledons</taxon>
        <taxon>Gunneridae</taxon>
        <taxon>Pentapetalae</taxon>
        <taxon>asterids</taxon>
        <taxon>campanulids</taxon>
        <taxon>Asterales</taxon>
        <taxon>Asteraceae</taxon>
        <taxon>Asteroideae</taxon>
        <taxon>Heliantheae alliance</taxon>
        <taxon>Heliantheae</taxon>
        <taxon>Helianthus</taxon>
    </lineage>
</organism>
<dbReference type="EMBL" id="MNCJ02000330">
    <property type="protein sequence ID" value="KAF5765629.1"/>
    <property type="molecule type" value="Genomic_DNA"/>
</dbReference>
<dbReference type="Proteomes" id="UP000215914">
    <property type="component" value="Unassembled WGS sequence"/>
</dbReference>
<proteinExistence type="predicted"/>
<evidence type="ECO:0000313" key="2">
    <source>
        <dbReference type="Proteomes" id="UP000215914"/>
    </source>
</evidence>
<keyword evidence="2" id="KW-1185">Reference proteome</keyword>
<accession>A0A9K3E214</accession>
<reference evidence="1" key="1">
    <citation type="journal article" date="2017" name="Nature">
        <title>The sunflower genome provides insights into oil metabolism, flowering and Asterid evolution.</title>
        <authorList>
            <person name="Badouin H."/>
            <person name="Gouzy J."/>
            <person name="Grassa C.J."/>
            <person name="Murat F."/>
            <person name="Staton S.E."/>
            <person name="Cottret L."/>
            <person name="Lelandais-Briere C."/>
            <person name="Owens G.L."/>
            <person name="Carrere S."/>
            <person name="Mayjonade B."/>
            <person name="Legrand L."/>
            <person name="Gill N."/>
            <person name="Kane N.C."/>
            <person name="Bowers J.E."/>
            <person name="Hubner S."/>
            <person name="Bellec A."/>
            <person name="Berard A."/>
            <person name="Berges H."/>
            <person name="Blanchet N."/>
            <person name="Boniface M.C."/>
            <person name="Brunel D."/>
            <person name="Catrice O."/>
            <person name="Chaidir N."/>
            <person name="Claudel C."/>
            <person name="Donnadieu C."/>
            <person name="Faraut T."/>
            <person name="Fievet G."/>
            <person name="Helmstetter N."/>
            <person name="King M."/>
            <person name="Knapp S.J."/>
            <person name="Lai Z."/>
            <person name="Le Paslier M.C."/>
            <person name="Lippi Y."/>
            <person name="Lorenzon L."/>
            <person name="Mandel J.R."/>
            <person name="Marage G."/>
            <person name="Marchand G."/>
            <person name="Marquand E."/>
            <person name="Bret-Mestries E."/>
            <person name="Morien E."/>
            <person name="Nambeesan S."/>
            <person name="Nguyen T."/>
            <person name="Pegot-Espagnet P."/>
            <person name="Pouilly N."/>
            <person name="Raftis F."/>
            <person name="Sallet E."/>
            <person name="Schiex T."/>
            <person name="Thomas J."/>
            <person name="Vandecasteele C."/>
            <person name="Vares D."/>
            <person name="Vear F."/>
            <person name="Vautrin S."/>
            <person name="Crespi M."/>
            <person name="Mangin B."/>
            <person name="Burke J.M."/>
            <person name="Salse J."/>
            <person name="Munos S."/>
            <person name="Vincourt P."/>
            <person name="Rieseberg L.H."/>
            <person name="Langlade N.B."/>
        </authorList>
    </citation>
    <scope>NUCLEOTIDE SEQUENCE</scope>
    <source>
        <tissue evidence="1">Leaves</tissue>
    </source>
</reference>
<name>A0A9K3E214_HELAN</name>
<reference evidence="1" key="2">
    <citation type="submission" date="2020-06" db="EMBL/GenBank/DDBJ databases">
        <title>Helianthus annuus Genome sequencing and assembly Release 2.</title>
        <authorList>
            <person name="Gouzy J."/>
            <person name="Langlade N."/>
            <person name="Munos S."/>
        </authorList>
    </citation>
    <scope>NUCLEOTIDE SEQUENCE</scope>
    <source>
        <tissue evidence="1">Leaves</tissue>
    </source>
</reference>
<gene>
    <name evidence="1" type="ORF">HanXRQr2_Chr15g0706011</name>
</gene>
<dbReference type="Gramene" id="mRNA:HanXRQr2_Chr15g0706011">
    <property type="protein sequence ID" value="CDS:HanXRQr2_Chr15g0706011.1"/>
    <property type="gene ID" value="HanXRQr2_Chr15g0706011"/>
</dbReference>
<dbReference type="AlphaFoldDB" id="A0A9K3E214"/>
<sequence length="137" mass="15811">MQNLFKSTKSLSYLNKIFMRSIYTEQRETTLVNTHTNEDKTLISFLSFHAHNHSSHLSSASLKENPKLTKNTDLKNPHLPNLFTKLVHQNTLVHTSSPTLPLEFLSPLLSDRRSVKWWSRRFVLAGEKHPTHPLLLG</sequence>
<comment type="caution">
    <text evidence="1">The sequence shown here is derived from an EMBL/GenBank/DDBJ whole genome shotgun (WGS) entry which is preliminary data.</text>
</comment>